<protein>
    <recommendedName>
        <fullName evidence="3">Methyltransferase, TIGR04325 family</fullName>
    </recommendedName>
</protein>
<organism evidence="1 2">
    <name type="scientific">Candidatus Taylorbacteria bacterium RIFCSPHIGHO2_01_FULL_46_22b</name>
    <dbReference type="NCBI Taxonomy" id="1802301"/>
    <lineage>
        <taxon>Bacteria</taxon>
        <taxon>Candidatus Tayloriibacteriota</taxon>
    </lineage>
</organism>
<evidence type="ECO:0000313" key="1">
    <source>
        <dbReference type="EMBL" id="OHA18459.1"/>
    </source>
</evidence>
<name>A0A1G2M5R6_9BACT</name>
<evidence type="ECO:0008006" key="3">
    <source>
        <dbReference type="Google" id="ProtNLM"/>
    </source>
</evidence>
<dbReference type="Proteomes" id="UP000178873">
    <property type="component" value="Unassembled WGS sequence"/>
</dbReference>
<evidence type="ECO:0000313" key="2">
    <source>
        <dbReference type="Proteomes" id="UP000178873"/>
    </source>
</evidence>
<comment type="caution">
    <text evidence="1">The sequence shown here is derived from an EMBL/GenBank/DDBJ whole genome shotgun (WGS) entry which is preliminary data.</text>
</comment>
<dbReference type="AlphaFoldDB" id="A0A1G2M5R6"/>
<dbReference type="NCBIfam" id="TIGR04325">
    <property type="entry name" value="MTase_LIC12133"/>
    <property type="match status" value="1"/>
</dbReference>
<accession>A0A1G2M5R6</accession>
<sequence>MGNLKKILRGITPPLLVSLVNRAKNKAEYRGDYQMWENAKADATGYDAVAIFEKVKNARVKVMRGEASYERDSLTFKDTPQFWPVIASLLFAASKSNNSLNILDFGGSLGTSYFQVQPFLKHLSRVRWSIVEQPNFVDWGNQNLANEQLTFYKSIDECLKKETPSVALFSSSLQYVHNPHEILNKITSANLNSLIFDRTTFTQKEKDIVAVQHIPDRVFTGVRFPVWLFSKSSFVRNLQTSYDLVTEFPSIGNPISTEQGAGMCMGMLFEKKDN</sequence>
<proteinExistence type="predicted"/>
<dbReference type="EMBL" id="MHRF01000005">
    <property type="protein sequence ID" value="OHA18459.1"/>
    <property type="molecule type" value="Genomic_DNA"/>
</dbReference>
<dbReference type="STRING" id="1802301.A2664_00760"/>
<gene>
    <name evidence="1" type="ORF">A2664_00760</name>
</gene>
<dbReference type="InterPro" id="IPR027612">
    <property type="entry name" value="Put_MTase_LIC12133"/>
</dbReference>
<reference evidence="1 2" key="1">
    <citation type="journal article" date="2016" name="Nat. Commun.">
        <title>Thousands of microbial genomes shed light on interconnected biogeochemical processes in an aquifer system.</title>
        <authorList>
            <person name="Anantharaman K."/>
            <person name="Brown C.T."/>
            <person name="Hug L.A."/>
            <person name="Sharon I."/>
            <person name="Castelle C.J."/>
            <person name="Probst A.J."/>
            <person name="Thomas B.C."/>
            <person name="Singh A."/>
            <person name="Wilkins M.J."/>
            <person name="Karaoz U."/>
            <person name="Brodie E.L."/>
            <person name="Williams K.H."/>
            <person name="Hubbard S.S."/>
            <person name="Banfield J.F."/>
        </authorList>
    </citation>
    <scope>NUCLEOTIDE SEQUENCE [LARGE SCALE GENOMIC DNA]</scope>
</reference>